<dbReference type="PANTHER" id="PTHR33728:SF3">
    <property type="entry name" value="MULTIDRUG RESISTANCE PROTEIN"/>
    <property type="match status" value="1"/>
</dbReference>
<evidence type="ECO:0000313" key="3">
    <source>
        <dbReference type="EMBL" id="KAF6159665.1"/>
    </source>
</evidence>
<dbReference type="PANTHER" id="PTHR33728">
    <property type="entry name" value="CTTNBP 2 AMINO-TERMINAL-LIKE PROTEIN"/>
    <property type="match status" value="1"/>
</dbReference>
<evidence type="ECO:0000313" key="4">
    <source>
        <dbReference type="Proteomes" id="UP000541444"/>
    </source>
</evidence>
<dbReference type="EMBL" id="JACGCM010001188">
    <property type="protein sequence ID" value="KAF6159665.1"/>
    <property type="molecule type" value="Genomic_DNA"/>
</dbReference>
<keyword evidence="2" id="KW-0472">Membrane</keyword>
<dbReference type="AlphaFoldDB" id="A0A7J7MXL6"/>
<keyword evidence="4" id="KW-1185">Reference proteome</keyword>
<keyword evidence="2" id="KW-1133">Transmembrane helix</keyword>
<organism evidence="3 4">
    <name type="scientific">Kingdonia uniflora</name>
    <dbReference type="NCBI Taxonomy" id="39325"/>
    <lineage>
        <taxon>Eukaryota</taxon>
        <taxon>Viridiplantae</taxon>
        <taxon>Streptophyta</taxon>
        <taxon>Embryophyta</taxon>
        <taxon>Tracheophyta</taxon>
        <taxon>Spermatophyta</taxon>
        <taxon>Magnoliopsida</taxon>
        <taxon>Ranunculales</taxon>
        <taxon>Circaeasteraceae</taxon>
        <taxon>Kingdonia</taxon>
    </lineage>
</organism>
<proteinExistence type="predicted"/>
<accession>A0A7J7MXL6</accession>
<feature type="transmembrane region" description="Helical" evidence="2">
    <location>
        <begin position="45"/>
        <end position="66"/>
    </location>
</feature>
<protein>
    <submittedName>
        <fullName evidence="3">Uncharacterized protein</fullName>
    </submittedName>
</protein>
<keyword evidence="2" id="KW-0812">Transmembrane</keyword>
<reference evidence="3 4" key="1">
    <citation type="journal article" date="2020" name="IScience">
        <title>Genome Sequencing of the Endangered Kingdonia uniflora (Circaeasteraceae, Ranunculales) Reveals Potential Mechanisms of Evolutionary Specialization.</title>
        <authorList>
            <person name="Sun Y."/>
            <person name="Deng T."/>
            <person name="Zhang A."/>
            <person name="Moore M.J."/>
            <person name="Landis J.B."/>
            <person name="Lin N."/>
            <person name="Zhang H."/>
            <person name="Zhang X."/>
            <person name="Huang J."/>
            <person name="Zhang X."/>
            <person name="Sun H."/>
            <person name="Wang H."/>
        </authorList>
    </citation>
    <scope>NUCLEOTIDE SEQUENCE [LARGE SCALE GENOMIC DNA]</scope>
    <source>
        <strain evidence="3">TB1705</strain>
        <tissue evidence="3">Leaf</tissue>
    </source>
</reference>
<feature type="compositionally biased region" description="Polar residues" evidence="1">
    <location>
        <begin position="13"/>
        <end position="32"/>
    </location>
</feature>
<feature type="region of interest" description="Disordered" evidence="1">
    <location>
        <begin position="1"/>
        <end position="35"/>
    </location>
</feature>
<name>A0A7J7MXL6_9MAGN</name>
<evidence type="ECO:0000256" key="1">
    <source>
        <dbReference type="SAM" id="MobiDB-lite"/>
    </source>
</evidence>
<gene>
    <name evidence="3" type="ORF">GIB67_029923</name>
</gene>
<sequence length="151" mass="16730">MDELGSDSERSRTWNVYGSSNTDVNSSQTNGESPAAKNYGDSMSAISFGFVATAVLISIFLIMALFEHLLRRKPPFISFQDPTEESLEIAGRRSDSKDRNSNSVTALYPLDISVLMPGQPYPTFIAQLAPLPSCSRERIYWPSHDHNLVSP</sequence>
<dbReference type="Proteomes" id="UP000541444">
    <property type="component" value="Unassembled WGS sequence"/>
</dbReference>
<comment type="caution">
    <text evidence="3">The sequence shown here is derived from an EMBL/GenBank/DDBJ whole genome shotgun (WGS) entry which is preliminary data.</text>
</comment>
<evidence type="ECO:0000256" key="2">
    <source>
        <dbReference type="SAM" id="Phobius"/>
    </source>
</evidence>
<dbReference type="OrthoDB" id="770781at2759"/>